<dbReference type="CDD" id="cd19756">
    <property type="entry name" value="Bbox2"/>
    <property type="match status" value="1"/>
</dbReference>
<dbReference type="Proteomes" id="UP000694844">
    <property type="component" value="Chromosome 4"/>
</dbReference>
<dbReference type="OrthoDB" id="6128620at2759"/>
<gene>
    <name evidence="4 5 6" type="primary">LOC111128643</name>
</gene>
<accession>A0A8B8DR00</accession>
<dbReference type="InterPro" id="IPR000315">
    <property type="entry name" value="Znf_B-box"/>
</dbReference>
<sequence>MDQRSTAQDVIRCDPCKKSIAEMHCDTCLVNLCKPCVGEHMSDESKDHKVVKFQSRKSNPIYPYCSVHPKERCEMHCQPCYKPICSACVASEEHKCHKVMQILQIWESKKQDIEKDNSELQSKIAPLYQIMLDCILKRISEIKVNAEGTDESITRQSKAWHKEVNKIAKVLKSQNQTRKNDNINSLNTHALEMNDALSKINKVVKMNEELLFSSNLEETFSYTSQNAAFRKGPVGVYAPVSNFHAVQIQQEKLVELFGSLSVVSPLSSYLCPDTGELLMKAPQGVGIIINDVDRILDIAPFHTDQIVALSVSNIRIFSTRKIGETKRIDLRESCIPAVTSVFEFVGQSYLFGSRQPKRSSISVSKNGDFVYCNSLSNSVNVVKNNIDENLIDLHDWSPFGVCCTLSGDILVSMIHKRNPPKVVRYNGTIEKQIIQFDERRKPLFSFDENLYIIENQNRDICVSCEENVVVVSEIGKRRFRYPSEGMHPFSPKGLATDSYCHILIADNGGDRVHIIDQAGKFLRYIDCRRRKPWGLCIDAESFLFVANEYGDRILKIKYLQ</sequence>
<dbReference type="PANTHER" id="PTHR25462">
    <property type="entry name" value="BONUS, ISOFORM C-RELATED"/>
    <property type="match status" value="1"/>
</dbReference>
<dbReference type="AlphaFoldDB" id="A0A8B8DR00"/>
<organism evidence="3 6">
    <name type="scientific">Crassostrea virginica</name>
    <name type="common">Eastern oyster</name>
    <dbReference type="NCBI Taxonomy" id="6565"/>
    <lineage>
        <taxon>Eukaryota</taxon>
        <taxon>Metazoa</taxon>
        <taxon>Spiralia</taxon>
        <taxon>Lophotrochozoa</taxon>
        <taxon>Mollusca</taxon>
        <taxon>Bivalvia</taxon>
        <taxon>Autobranchia</taxon>
        <taxon>Pteriomorphia</taxon>
        <taxon>Ostreida</taxon>
        <taxon>Ostreoidea</taxon>
        <taxon>Ostreidae</taxon>
        <taxon>Crassostrea</taxon>
    </lineage>
</organism>
<dbReference type="GeneID" id="111128643"/>
<keyword evidence="3" id="KW-1185">Reference proteome</keyword>
<dbReference type="InterPro" id="IPR047153">
    <property type="entry name" value="TRIM45/56/19-like"/>
</dbReference>
<evidence type="ECO:0000259" key="2">
    <source>
        <dbReference type="PROSITE" id="PS50119"/>
    </source>
</evidence>
<keyword evidence="1" id="KW-0862">Zinc</keyword>
<dbReference type="Gene3D" id="3.30.160.60">
    <property type="entry name" value="Classic Zinc Finger"/>
    <property type="match status" value="1"/>
</dbReference>
<feature type="domain" description="B box-type" evidence="2">
    <location>
        <begin position="65"/>
        <end position="102"/>
    </location>
</feature>
<dbReference type="SMART" id="SM00336">
    <property type="entry name" value="BBOX"/>
    <property type="match status" value="2"/>
</dbReference>
<dbReference type="Gene3D" id="2.120.10.30">
    <property type="entry name" value="TolB, C-terminal domain"/>
    <property type="match status" value="1"/>
</dbReference>
<name>A0A8B8DR00_CRAVI</name>
<reference evidence="4 5" key="1">
    <citation type="submission" date="2025-04" db="UniProtKB">
        <authorList>
            <consortium name="RefSeq"/>
        </authorList>
    </citation>
    <scope>IDENTIFICATION</scope>
    <source>
        <tissue evidence="4 5">Whole sample</tissue>
    </source>
</reference>
<dbReference type="KEGG" id="cvn:111128643"/>
<dbReference type="PROSITE" id="PS50119">
    <property type="entry name" value="ZF_BBOX"/>
    <property type="match status" value="2"/>
</dbReference>
<dbReference type="SUPFAM" id="SSF57845">
    <property type="entry name" value="B-box zinc-binding domain"/>
    <property type="match status" value="1"/>
</dbReference>
<dbReference type="GO" id="GO:0008270">
    <property type="term" value="F:zinc ion binding"/>
    <property type="evidence" value="ECO:0007669"/>
    <property type="project" value="UniProtKB-KW"/>
</dbReference>
<evidence type="ECO:0000313" key="6">
    <source>
        <dbReference type="RefSeq" id="XP_022330093.1"/>
    </source>
</evidence>
<evidence type="ECO:0000256" key="1">
    <source>
        <dbReference type="PROSITE-ProRule" id="PRU00024"/>
    </source>
</evidence>
<keyword evidence="1" id="KW-0863">Zinc-finger</keyword>
<protein>
    <submittedName>
        <fullName evidence="4 5">Uncharacterized protein LOC111128643</fullName>
    </submittedName>
</protein>
<proteinExistence type="predicted"/>
<dbReference type="GO" id="GO:0005654">
    <property type="term" value="C:nucleoplasm"/>
    <property type="evidence" value="ECO:0007669"/>
    <property type="project" value="TreeGrafter"/>
</dbReference>
<evidence type="ECO:0000313" key="5">
    <source>
        <dbReference type="RefSeq" id="XP_022330092.1"/>
    </source>
</evidence>
<keyword evidence="1" id="KW-0479">Metal-binding</keyword>
<dbReference type="SUPFAM" id="SSF101898">
    <property type="entry name" value="NHL repeat"/>
    <property type="match status" value="1"/>
</dbReference>
<evidence type="ECO:0000313" key="3">
    <source>
        <dbReference type="Proteomes" id="UP000694844"/>
    </source>
</evidence>
<dbReference type="RefSeq" id="XP_022330091.1">
    <property type="nucleotide sequence ID" value="XM_022474383.1"/>
</dbReference>
<dbReference type="RefSeq" id="XP_022330092.1">
    <property type="nucleotide sequence ID" value="XM_022474384.1"/>
</dbReference>
<dbReference type="RefSeq" id="XP_022330093.1">
    <property type="nucleotide sequence ID" value="XM_022474385.1"/>
</dbReference>
<dbReference type="GO" id="GO:0061630">
    <property type="term" value="F:ubiquitin protein ligase activity"/>
    <property type="evidence" value="ECO:0007669"/>
    <property type="project" value="TreeGrafter"/>
</dbReference>
<dbReference type="InterPro" id="IPR011042">
    <property type="entry name" value="6-blade_b-propeller_TolB-like"/>
</dbReference>
<evidence type="ECO:0000313" key="4">
    <source>
        <dbReference type="RefSeq" id="XP_022330091.1"/>
    </source>
</evidence>
<dbReference type="PANTHER" id="PTHR25462:SF305">
    <property type="entry name" value="RING-TYPE DOMAIN-CONTAINING PROTEIN"/>
    <property type="match status" value="1"/>
</dbReference>
<feature type="domain" description="B box-type" evidence="2">
    <location>
        <begin position="8"/>
        <end position="53"/>
    </location>
</feature>